<dbReference type="OrthoDB" id="726732at2759"/>
<dbReference type="InterPro" id="IPR005199">
    <property type="entry name" value="Glyco_hydro_79"/>
</dbReference>
<dbReference type="InterPro" id="IPR017853">
    <property type="entry name" value="GH"/>
</dbReference>
<dbReference type="Proteomes" id="UP000007110">
    <property type="component" value="Unassembled WGS sequence"/>
</dbReference>
<organism evidence="2 3">
    <name type="scientific">Strongylocentrotus purpuratus</name>
    <name type="common">Purple sea urchin</name>
    <dbReference type="NCBI Taxonomy" id="7668"/>
    <lineage>
        <taxon>Eukaryota</taxon>
        <taxon>Metazoa</taxon>
        <taxon>Echinodermata</taxon>
        <taxon>Eleutherozoa</taxon>
        <taxon>Echinozoa</taxon>
        <taxon>Echinoidea</taxon>
        <taxon>Euechinoidea</taxon>
        <taxon>Echinacea</taxon>
        <taxon>Camarodonta</taxon>
        <taxon>Echinidea</taxon>
        <taxon>Strongylocentrotidae</taxon>
        <taxon>Strongylocentrotus</taxon>
    </lineage>
</organism>
<dbReference type="KEGG" id="spu:763558"/>
<evidence type="ECO:0000256" key="1">
    <source>
        <dbReference type="ARBA" id="ARBA00009800"/>
    </source>
</evidence>
<evidence type="ECO:0000313" key="3">
    <source>
        <dbReference type="Proteomes" id="UP000007110"/>
    </source>
</evidence>
<comment type="similarity">
    <text evidence="1">Belongs to the glycosyl hydrolase 79 family.</text>
</comment>
<dbReference type="GeneID" id="763558"/>
<reference evidence="2" key="2">
    <citation type="submission" date="2021-01" db="UniProtKB">
        <authorList>
            <consortium name="EnsemblMetazoa"/>
        </authorList>
    </citation>
    <scope>IDENTIFICATION</scope>
</reference>
<dbReference type="PANTHER" id="PTHR46145:SF4">
    <property type="entry name" value="HEPARANASE"/>
    <property type="match status" value="1"/>
</dbReference>
<dbReference type="GO" id="GO:0005615">
    <property type="term" value="C:extracellular space"/>
    <property type="evidence" value="ECO:0000318"/>
    <property type="project" value="GO_Central"/>
</dbReference>
<dbReference type="GO" id="GO:0016798">
    <property type="term" value="F:hydrolase activity, acting on glycosyl bonds"/>
    <property type="evidence" value="ECO:0007669"/>
    <property type="project" value="InterPro"/>
</dbReference>
<dbReference type="RefSeq" id="XP_030847159.1">
    <property type="nucleotide sequence ID" value="XM_030991299.1"/>
</dbReference>
<protein>
    <recommendedName>
        <fullName evidence="4">Heparanase</fullName>
    </recommendedName>
</protein>
<name>A0A7M7P7D9_STRPU</name>
<keyword evidence="3" id="KW-1185">Reference proteome</keyword>
<evidence type="ECO:0000313" key="2">
    <source>
        <dbReference type="EnsemblMetazoa" id="XP_030847159"/>
    </source>
</evidence>
<dbReference type="InParanoid" id="A0A7M7P7D9"/>
<dbReference type="PANTHER" id="PTHR46145">
    <property type="entry name" value="HEPARANASE"/>
    <property type="match status" value="1"/>
</dbReference>
<dbReference type="FunCoup" id="A0A7M7P7D9">
    <property type="interactions" value="183"/>
</dbReference>
<dbReference type="SUPFAM" id="SSF51445">
    <property type="entry name" value="(Trans)glycosidases"/>
    <property type="match status" value="1"/>
</dbReference>
<sequence length="496" mass="56031">MGSFNRTLGQLFNSTRFWTVARGLSPALYRMGGAEADFTYFDAHSTRDECAVNRDLNGKGKLKDYGKLKFFNQTLCAHTWDNINEFARSVGWEILYCLNALTRNETSWDPTNALELINYTRQRGYPVLWGLGNEPNGFPRKANVTVTGTQMADAFHTLRKAVTQLPDHSDIILVGPDTSAPIKKIKRRKETCLQELKIISMSKFLQEVGNATNITSFHFYYTSGRTAGFENMTDPRVADLLIPNIKNVRQSVADYGSAYNSKIWISESGLTFGGGPSGLNDNYITGMLLLDKLGISARLGVDLIVQQGLLGRTGGLIDGTYTPRLPYWLLLYHKRLMGTRVLDVSKVVSTSTKTSQHNEPFDFSSYVRIYAHCTKTSTSYHPGSVTLMIINMIPIFEVQIQLEEPLLNTTIHEYLFMPLGAQGILSPHGKLNGRRLKMDNDLTLPDYPPLEKPLEASSCYPYNPTAFMCFHMPRHQHANDHYALRTFKDSRLRFKY</sequence>
<dbReference type="OMA" id="IDECTPV"/>
<dbReference type="Pfam" id="PF03662">
    <property type="entry name" value="Glyco_hydro_79n"/>
    <property type="match status" value="1"/>
</dbReference>
<evidence type="ECO:0008006" key="4">
    <source>
        <dbReference type="Google" id="ProtNLM"/>
    </source>
</evidence>
<dbReference type="GO" id="GO:0016020">
    <property type="term" value="C:membrane"/>
    <property type="evidence" value="ECO:0007669"/>
    <property type="project" value="InterPro"/>
</dbReference>
<dbReference type="GO" id="GO:0031012">
    <property type="term" value="C:extracellular matrix"/>
    <property type="evidence" value="ECO:0000318"/>
    <property type="project" value="GO_Central"/>
</dbReference>
<proteinExistence type="inferred from homology"/>
<dbReference type="EnsemblMetazoa" id="XM_030991299">
    <property type="protein sequence ID" value="XP_030847159"/>
    <property type="gene ID" value="LOC763558"/>
</dbReference>
<dbReference type="AlphaFoldDB" id="A0A7M7P7D9"/>
<reference evidence="3" key="1">
    <citation type="submission" date="2015-02" db="EMBL/GenBank/DDBJ databases">
        <title>Genome sequencing for Strongylocentrotus purpuratus.</title>
        <authorList>
            <person name="Murali S."/>
            <person name="Liu Y."/>
            <person name="Vee V."/>
            <person name="English A."/>
            <person name="Wang M."/>
            <person name="Skinner E."/>
            <person name="Han Y."/>
            <person name="Muzny D.M."/>
            <person name="Worley K.C."/>
            <person name="Gibbs R.A."/>
        </authorList>
    </citation>
    <scope>NUCLEOTIDE SEQUENCE</scope>
</reference>
<accession>A0A7M7P7D9</accession>
<dbReference type="Gene3D" id="3.20.20.80">
    <property type="entry name" value="Glycosidases"/>
    <property type="match status" value="1"/>
</dbReference>